<evidence type="ECO:0000313" key="2">
    <source>
        <dbReference type="EMBL" id="KAK1263424.1"/>
    </source>
</evidence>
<dbReference type="AlphaFoldDB" id="A0AAV9AH46"/>
<accession>A0AAV9AH46</accession>
<organism evidence="2 3">
    <name type="scientific">Acorus gramineus</name>
    <name type="common">Dwarf sweet flag</name>
    <dbReference type="NCBI Taxonomy" id="55184"/>
    <lineage>
        <taxon>Eukaryota</taxon>
        <taxon>Viridiplantae</taxon>
        <taxon>Streptophyta</taxon>
        <taxon>Embryophyta</taxon>
        <taxon>Tracheophyta</taxon>
        <taxon>Spermatophyta</taxon>
        <taxon>Magnoliopsida</taxon>
        <taxon>Liliopsida</taxon>
        <taxon>Acoraceae</taxon>
        <taxon>Acorus</taxon>
    </lineage>
</organism>
<gene>
    <name evidence="2" type="ORF">QJS04_geneDACA008555</name>
</gene>
<proteinExistence type="predicted"/>
<evidence type="ECO:0000313" key="3">
    <source>
        <dbReference type="Proteomes" id="UP001179952"/>
    </source>
</evidence>
<feature type="region of interest" description="Disordered" evidence="1">
    <location>
        <begin position="147"/>
        <end position="170"/>
    </location>
</feature>
<dbReference type="Proteomes" id="UP001179952">
    <property type="component" value="Unassembled WGS sequence"/>
</dbReference>
<protein>
    <submittedName>
        <fullName evidence="2">Uncharacterized protein</fullName>
    </submittedName>
</protein>
<comment type="caution">
    <text evidence="2">The sequence shown here is derived from an EMBL/GenBank/DDBJ whole genome shotgun (WGS) entry which is preliminary data.</text>
</comment>
<reference evidence="2" key="1">
    <citation type="journal article" date="2023" name="Nat. Commun.">
        <title>Diploid and tetraploid genomes of Acorus and the evolution of monocots.</title>
        <authorList>
            <person name="Ma L."/>
            <person name="Liu K.W."/>
            <person name="Li Z."/>
            <person name="Hsiao Y.Y."/>
            <person name="Qi Y."/>
            <person name="Fu T."/>
            <person name="Tang G.D."/>
            <person name="Zhang D."/>
            <person name="Sun W.H."/>
            <person name="Liu D.K."/>
            <person name="Li Y."/>
            <person name="Chen G.Z."/>
            <person name="Liu X.D."/>
            <person name="Liao X.Y."/>
            <person name="Jiang Y.T."/>
            <person name="Yu X."/>
            <person name="Hao Y."/>
            <person name="Huang J."/>
            <person name="Zhao X.W."/>
            <person name="Ke S."/>
            <person name="Chen Y.Y."/>
            <person name="Wu W.L."/>
            <person name="Hsu J.L."/>
            <person name="Lin Y.F."/>
            <person name="Huang M.D."/>
            <person name="Li C.Y."/>
            <person name="Huang L."/>
            <person name="Wang Z.W."/>
            <person name="Zhao X."/>
            <person name="Zhong W.Y."/>
            <person name="Peng D.H."/>
            <person name="Ahmad S."/>
            <person name="Lan S."/>
            <person name="Zhang J.S."/>
            <person name="Tsai W.C."/>
            <person name="Van de Peer Y."/>
            <person name="Liu Z.J."/>
        </authorList>
    </citation>
    <scope>NUCLEOTIDE SEQUENCE</scope>
    <source>
        <strain evidence="2">SCP</strain>
    </source>
</reference>
<name>A0AAV9AH46_ACOGR</name>
<sequence length="170" mass="17668">MSAALSVAPFSAAYLPYASSTSASLSTRNPFFVSGVASPYGDTQFTRTPNRPSSHAACRISPRSPCFDTVYAGVVGMPTTPVTALVLAVMMMLPGRFGTITRAACFVPRKDPVRFTASTRSKRDLSVSASGLSGSTTPALLCITSSPPKVETAASTASRTSDSSVTSQRT</sequence>
<feature type="compositionally biased region" description="Low complexity" evidence="1">
    <location>
        <begin position="152"/>
        <end position="170"/>
    </location>
</feature>
<keyword evidence="3" id="KW-1185">Reference proteome</keyword>
<reference evidence="2" key="2">
    <citation type="submission" date="2023-06" db="EMBL/GenBank/DDBJ databases">
        <authorList>
            <person name="Ma L."/>
            <person name="Liu K.-W."/>
            <person name="Li Z."/>
            <person name="Hsiao Y.-Y."/>
            <person name="Qi Y."/>
            <person name="Fu T."/>
            <person name="Tang G."/>
            <person name="Zhang D."/>
            <person name="Sun W.-H."/>
            <person name="Liu D.-K."/>
            <person name="Li Y."/>
            <person name="Chen G.-Z."/>
            <person name="Liu X.-D."/>
            <person name="Liao X.-Y."/>
            <person name="Jiang Y.-T."/>
            <person name="Yu X."/>
            <person name="Hao Y."/>
            <person name="Huang J."/>
            <person name="Zhao X.-W."/>
            <person name="Ke S."/>
            <person name="Chen Y.-Y."/>
            <person name="Wu W.-L."/>
            <person name="Hsu J.-L."/>
            <person name="Lin Y.-F."/>
            <person name="Huang M.-D."/>
            <person name="Li C.-Y."/>
            <person name="Huang L."/>
            <person name="Wang Z.-W."/>
            <person name="Zhao X."/>
            <person name="Zhong W.-Y."/>
            <person name="Peng D.-H."/>
            <person name="Ahmad S."/>
            <person name="Lan S."/>
            <person name="Zhang J.-S."/>
            <person name="Tsai W.-C."/>
            <person name="Van De Peer Y."/>
            <person name="Liu Z.-J."/>
        </authorList>
    </citation>
    <scope>NUCLEOTIDE SEQUENCE</scope>
    <source>
        <strain evidence="2">SCP</strain>
        <tissue evidence="2">Leaves</tissue>
    </source>
</reference>
<evidence type="ECO:0000256" key="1">
    <source>
        <dbReference type="SAM" id="MobiDB-lite"/>
    </source>
</evidence>
<dbReference type="EMBL" id="JAUJYN010000009">
    <property type="protein sequence ID" value="KAK1263424.1"/>
    <property type="molecule type" value="Genomic_DNA"/>
</dbReference>